<keyword evidence="3 8" id="KW-0540">Nuclease</keyword>
<dbReference type="CDD" id="cd07717">
    <property type="entry name" value="RNaseZ_ZiPD-like_MBL-fold"/>
    <property type="match status" value="1"/>
</dbReference>
<reference evidence="10 11" key="1">
    <citation type="submission" date="2023-07" db="EMBL/GenBank/DDBJ databases">
        <title>Novel species of Thermanaerothrix with wide hydrolytic capabilities.</title>
        <authorList>
            <person name="Zayulina K.S."/>
            <person name="Podosokorskaya O.A."/>
            <person name="Elcheninov A.G."/>
        </authorList>
    </citation>
    <scope>NUCLEOTIDE SEQUENCE [LARGE SCALE GENOMIC DNA]</scope>
    <source>
        <strain evidence="10 11">4228-RoL</strain>
    </source>
</reference>
<keyword evidence="2 8" id="KW-0819">tRNA processing</keyword>
<feature type="binding site" evidence="8">
    <location>
        <position position="212"/>
    </location>
    <ligand>
        <name>Zn(2+)</name>
        <dbReference type="ChEBI" id="CHEBI:29105"/>
        <label>2</label>
        <note>catalytic</note>
    </ligand>
</feature>
<dbReference type="Pfam" id="PF12706">
    <property type="entry name" value="Lactamase_B_2"/>
    <property type="match status" value="1"/>
</dbReference>
<keyword evidence="6 8" id="KW-0378">Hydrolase</keyword>
<dbReference type="NCBIfam" id="NF000801">
    <property type="entry name" value="PRK00055.1-3"/>
    <property type="match status" value="1"/>
</dbReference>
<evidence type="ECO:0000256" key="4">
    <source>
        <dbReference type="ARBA" id="ARBA00022723"/>
    </source>
</evidence>
<name>A0ABU3NMB7_9CHLR</name>
<evidence type="ECO:0000256" key="6">
    <source>
        <dbReference type="ARBA" id="ARBA00022801"/>
    </source>
</evidence>
<sequence>MFELIFLGTSASAPSIRRNLPAIVVKHDEHRFLVDCGEGTQRQILQAGIGFKRLNRILITHGHLDHILGLAGLLSTFMRWETIDELEIFGSRGALERIHDLLFGVVLRGANPPMPLNLRPIANGTFFEADDFTITAFPVQHRGADSLGFRFEEKGRRPFLPEKAEALGIPNGPLRRHLVEGQTVTLPDGRIITPDMVLGEYRRGTRLAIVGDAGEIDSLVEPCYQADALVIEATYLEEEAEMAHHFGHLTARRAAELARRAEVGALILTHLSRRYREKDVLHEAQAVFPNVFVARDFDVFQVKSGEPLRRTENRANGLSNG</sequence>
<dbReference type="RefSeq" id="WP_315624607.1">
    <property type="nucleotide sequence ID" value="NZ_JAUHMF010000001.1"/>
</dbReference>
<dbReference type="SUPFAM" id="SSF56281">
    <property type="entry name" value="Metallo-hydrolase/oxidoreductase"/>
    <property type="match status" value="1"/>
</dbReference>
<evidence type="ECO:0000256" key="1">
    <source>
        <dbReference type="ARBA" id="ARBA00011738"/>
    </source>
</evidence>
<dbReference type="PANTHER" id="PTHR46018:SF7">
    <property type="entry name" value="RIBONUCLEASE Z"/>
    <property type="match status" value="1"/>
</dbReference>
<feature type="binding site" evidence="8">
    <location>
        <position position="270"/>
    </location>
    <ligand>
        <name>Zn(2+)</name>
        <dbReference type="ChEBI" id="CHEBI:29105"/>
        <label>2</label>
        <note>catalytic</note>
    </ligand>
</feature>
<comment type="function">
    <text evidence="8">Zinc phosphodiesterase, which displays some tRNA 3'-processing endonuclease activity. Probably involved in tRNA maturation, by removing a 3'-trailer from precursor tRNA.</text>
</comment>
<evidence type="ECO:0000256" key="7">
    <source>
        <dbReference type="ARBA" id="ARBA00022833"/>
    </source>
</evidence>
<evidence type="ECO:0000313" key="10">
    <source>
        <dbReference type="EMBL" id="MDT8897957.1"/>
    </source>
</evidence>
<evidence type="ECO:0000313" key="11">
    <source>
        <dbReference type="Proteomes" id="UP001254165"/>
    </source>
</evidence>
<comment type="cofactor">
    <cofactor evidence="8">
        <name>Zn(2+)</name>
        <dbReference type="ChEBI" id="CHEBI:29105"/>
    </cofactor>
    <text evidence="8">Binds 2 Zn(2+) ions.</text>
</comment>
<feature type="active site" description="Proton acceptor" evidence="8">
    <location>
        <position position="65"/>
    </location>
</feature>
<feature type="binding site" evidence="8">
    <location>
        <position position="212"/>
    </location>
    <ligand>
        <name>Zn(2+)</name>
        <dbReference type="ChEBI" id="CHEBI:29105"/>
        <label>1</label>
        <note>catalytic</note>
    </ligand>
</feature>
<dbReference type="InterPro" id="IPR036866">
    <property type="entry name" value="RibonucZ/Hydroxyglut_hydro"/>
</dbReference>
<dbReference type="EMBL" id="JAUHMF010000001">
    <property type="protein sequence ID" value="MDT8897957.1"/>
    <property type="molecule type" value="Genomic_DNA"/>
</dbReference>
<dbReference type="InterPro" id="IPR013471">
    <property type="entry name" value="RNase_Z/BN"/>
</dbReference>
<dbReference type="EC" id="3.1.26.11" evidence="8"/>
<dbReference type="Proteomes" id="UP001254165">
    <property type="component" value="Unassembled WGS sequence"/>
</dbReference>
<keyword evidence="7 8" id="KW-0862">Zinc</keyword>
<feature type="domain" description="Metallo-beta-lactamase" evidence="9">
    <location>
        <begin position="19"/>
        <end position="201"/>
    </location>
</feature>
<comment type="subunit">
    <text evidence="1 8">Homodimer.</text>
</comment>
<dbReference type="InterPro" id="IPR001279">
    <property type="entry name" value="Metallo-B-lactamas"/>
</dbReference>
<evidence type="ECO:0000259" key="9">
    <source>
        <dbReference type="SMART" id="SM00849"/>
    </source>
</evidence>
<proteinExistence type="inferred from homology"/>
<dbReference type="SMART" id="SM00849">
    <property type="entry name" value="Lactamase_B"/>
    <property type="match status" value="1"/>
</dbReference>
<dbReference type="Gene3D" id="3.60.15.10">
    <property type="entry name" value="Ribonuclease Z/Hydroxyacylglutathione hydrolase-like"/>
    <property type="match status" value="1"/>
</dbReference>
<gene>
    <name evidence="8 10" type="primary">rnz</name>
    <name evidence="10" type="ORF">QYE77_06720</name>
</gene>
<dbReference type="Pfam" id="PF23023">
    <property type="entry name" value="Anti-Pycsar_Apyc1"/>
    <property type="match status" value="1"/>
</dbReference>
<keyword evidence="4 8" id="KW-0479">Metal-binding</keyword>
<feature type="binding site" evidence="8">
    <location>
        <position position="63"/>
    </location>
    <ligand>
        <name>Zn(2+)</name>
        <dbReference type="ChEBI" id="CHEBI:29105"/>
        <label>1</label>
        <note>catalytic</note>
    </ligand>
</feature>
<keyword evidence="11" id="KW-1185">Reference proteome</keyword>
<feature type="binding site" evidence="8">
    <location>
        <position position="141"/>
    </location>
    <ligand>
        <name>Zn(2+)</name>
        <dbReference type="ChEBI" id="CHEBI:29105"/>
        <label>1</label>
        <note>catalytic</note>
    </ligand>
</feature>
<dbReference type="NCBIfam" id="TIGR02651">
    <property type="entry name" value="RNase_Z"/>
    <property type="match status" value="1"/>
</dbReference>
<feature type="binding site" evidence="8">
    <location>
        <position position="65"/>
    </location>
    <ligand>
        <name>Zn(2+)</name>
        <dbReference type="ChEBI" id="CHEBI:29105"/>
        <label>2</label>
        <note>catalytic</note>
    </ligand>
</feature>
<comment type="caution">
    <text evidence="10">The sequence shown here is derived from an EMBL/GenBank/DDBJ whole genome shotgun (WGS) entry which is preliminary data.</text>
</comment>
<dbReference type="HAMAP" id="MF_01818">
    <property type="entry name" value="RNase_Z_BN"/>
    <property type="match status" value="1"/>
</dbReference>
<organism evidence="10 11">
    <name type="scientific">Thermanaerothrix solaris</name>
    <dbReference type="NCBI Taxonomy" id="3058434"/>
    <lineage>
        <taxon>Bacteria</taxon>
        <taxon>Bacillati</taxon>
        <taxon>Chloroflexota</taxon>
        <taxon>Anaerolineae</taxon>
        <taxon>Anaerolineales</taxon>
        <taxon>Anaerolineaceae</taxon>
        <taxon>Thermanaerothrix</taxon>
    </lineage>
</organism>
<comment type="similarity">
    <text evidence="8">Belongs to the RNase Z family.</text>
</comment>
<evidence type="ECO:0000256" key="8">
    <source>
        <dbReference type="HAMAP-Rule" id="MF_01818"/>
    </source>
</evidence>
<evidence type="ECO:0000256" key="3">
    <source>
        <dbReference type="ARBA" id="ARBA00022722"/>
    </source>
</evidence>
<feature type="binding site" evidence="8">
    <location>
        <position position="66"/>
    </location>
    <ligand>
        <name>Zn(2+)</name>
        <dbReference type="ChEBI" id="CHEBI:29105"/>
        <label>2</label>
        <note>catalytic</note>
    </ligand>
</feature>
<dbReference type="GO" id="GO:0042781">
    <property type="term" value="F:3'-tRNA processing endoribonuclease activity"/>
    <property type="evidence" value="ECO:0007669"/>
    <property type="project" value="UniProtKB-EC"/>
</dbReference>
<protein>
    <recommendedName>
        <fullName evidence="8">Ribonuclease Z</fullName>
        <shortName evidence="8">RNase Z</shortName>
        <ecNumber evidence="8">3.1.26.11</ecNumber>
    </recommendedName>
    <alternativeName>
        <fullName evidence="8">tRNA 3 endonuclease</fullName>
    </alternativeName>
    <alternativeName>
        <fullName evidence="8">tRNase Z</fullName>
    </alternativeName>
</protein>
<feature type="binding site" evidence="8">
    <location>
        <position position="61"/>
    </location>
    <ligand>
        <name>Zn(2+)</name>
        <dbReference type="ChEBI" id="CHEBI:29105"/>
        <label>1</label>
        <note>catalytic</note>
    </ligand>
</feature>
<comment type="catalytic activity">
    <reaction evidence="8">
        <text>Endonucleolytic cleavage of RNA, removing extra 3' nucleotides from tRNA precursor, generating 3' termini of tRNAs. A 3'-hydroxy group is left at the tRNA terminus and a 5'-phosphoryl group is left at the trailer molecule.</text>
        <dbReference type="EC" id="3.1.26.11"/>
    </reaction>
</comment>
<dbReference type="PANTHER" id="PTHR46018">
    <property type="entry name" value="ZINC PHOSPHODIESTERASE ELAC PROTEIN 1"/>
    <property type="match status" value="1"/>
</dbReference>
<evidence type="ECO:0000256" key="2">
    <source>
        <dbReference type="ARBA" id="ARBA00022694"/>
    </source>
</evidence>
<accession>A0ABU3NMB7</accession>
<evidence type="ECO:0000256" key="5">
    <source>
        <dbReference type="ARBA" id="ARBA00022759"/>
    </source>
</evidence>
<keyword evidence="5 8" id="KW-0255">Endonuclease</keyword>